<evidence type="ECO:0000313" key="3">
    <source>
        <dbReference type="Proteomes" id="UP000655044"/>
    </source>
</evidence>
<evidence type="ECO:0000256" key="1">
    <source>
        <dbReference type="SAM" id="MobiDB-lite"/>
    </source>
</evidence>
<dbReference type="EMBL" id="BOOI01000009">
    <property type="protein sequence ID" value="GIH82712.1"/>
    <property type="molecule type" value="Genomic_DNA"/>
</dbReference>
<proteinExistence type="predicted"/>
<protein>
    <submittedName>
        <fullName evidence="2">Uncharacterized protein</fullName>
    </submittedName>
</protein>
<name>A0A8J3WBD7_PLARO</name>
<organism evidence="2 3">
    <name type="scientific">Planobispora rosea</name>
    <dbReference type="NCBI Taxonomy" id="35762"/>
    <lineage>
        <taxon>Bacteria</taxon>
        <taxon>Bacillati</taxon>
        <taxon>Actinomycetota</taxon>
        <taxon>Actinomycetes</taxon>
        <taxon>Streptosporangiales</taxon>
        <taxon>Streptosporangiaceae</taxon>
        <taxon>Planobispora</taxon>
    </lineage>
</organism>
<sequence length="115" mass="13046">MLTERHVFLEAAHYFKCRGGMSENVAVPWPRLLQQPNQVVSLLEEAVAVRLARRDAEDLIITTTSRMDVMFHGIEGAGRAGRTGSQTVWRAPRPLGPKNHRRIIEEPPPCLRSHR</sequence>
<evidence type="ECO:0000313" key="2">
    <source>
        <dbReference type="EMBL" id="GIH82712.1"/>
    </source>
</evidence>
<dbReference type="Proteomes" id="UP000655044">
    <property type="component" value="Unassembled WGS sequence"/>
</dbReference>
<reference evidence="2" key="1">
    <citation type="submission" date="2021-01" db="EMBL/GenBank/DDBJ databases">
        <title>Whole genome shotgun sequence of Planobispora rosea NBRC 15558.</title>
        <authorList>
            <person name="Komaki H."/>
            <person name="Tamura T."/>
        </authorList>
    </citation>
    <scope>NUCLEOTIDE SEQUENCE</scope>
    <source>
        <strain evidence="2">NBRC 15558</strain>
    </source>
</reference>
<accession>A0A8J3WBD7</accession>
<dbReference type="AlphaFoldDB" id="A0A8J3WBD7"/>
<comment type="caution">
    <text evidence="2">The sequence shown here is derived from an EMBL/GenBank/DDBJ whole genome shotgun (WGS) entry which is preliminary data.</text>
</comment>
<gene>
    <name evidence="2" type="ORF">Pro02_11200</name>
</gene>
<feature type="compositionally biased region" description="Pro residues" evidence="1">
    <location>
        <begin position="106"/>
        <end position="115"/>
    </location>
</feature>
<keyword evidence="3" id="KW-1185">Reference proteome</keyword>
<feature type="region of interest" description="Disordered" evidence="1">
    <location>
        <begin position="78"/>
        <end position="115"/>
    </location>
</feature>